<accession>A0A975C0B5</accession>
<keyword evidence="6" id="KW-1133">Transmembrane helix</keyword>
<keyword evidence="5" id="KW-0862">Zinc</keyword>
<keyword evidence="9" id="KW-1185">Reference proteome</keyword>
<dbReference type="SUPFAM" id="SSF55031">
    <property type="entry name" value="Bacterial exopeptidase dimerisation domain"/>
    <property type="match status" value="1"/>
</dbReference>
<dbReference type="InterPro" id="IPR036264">
    <property type="entry name" value="Bact_exopeptidase_dim_dom"/>
</dbReference>
<name>A0A975C0B5_9CAUL</name>
<evidence type="ECO:0000256" key="3">
    <source>
        <dbReference type="ARBA" id="ARBA00022723"/>
    </source>
</evidence>
<comment type="similarity">
    <text evidence="1">Belongs to the peptidase M20A family.</text>
</comment>
<dbReference type="PANTHER" id="PTHR45962:SF1">
    <property type="entry name" value="N-FATTY-ACYL-AMINO ACID SYNTHASE_HYDROLASE PM20D1"/>
    <property type="match status" value="1"/>
</dbReference>
<keyword evidence="4" id="KW-0378">Hydrolase</keyword>
<dbReference type="GO" id="GO:0046872">
    <property type="term" value="F:metal ion binding"/>
    <property type="evidence" value="ECO:0007669"/>
    <property type="project" value="UniProtKB-KW"/>
</dbReference>
<evidence type="ECO:0000259" key="7">
    <source>
        <dbReference type="Pfam" id="PF07687"/>
    </source>
</evidence>
<sequence>MTNAGASVAVAASMRAEKRIVRTLRNANATSPSTAVALAEGRLIQRGALRRLIKRNAVVEAGPDLYWLDDAAYAEMKKLRTSRIILTLFGLTALIIVVSAVTIARADAPQAAELRPDQVAFRGLYKELVETNTTLSEGDCTLAAQRMQARMVAAGYSEADARVVIPEDQPKFGSLIATLPGTDASAPAILLLAHIDVVEAKRSDWERDPFVLVEQDGYFYARGASDDKAQASVWVDSLIRLKQQGFQPRRTLKMALTCGEETNDNWNGVQWLLEHHPEMLQAGFALNEGAGGQLDANANRIALNVQAGEKVYQDYTLELTNPGGHSARPRKDNAIGAMGAALDRLVRHDFPLELSPVTRAYFSAIAETTPASAADLRALTAHDTPDAAAAARLGAANPVWNAMMRTTCIPTLISGGHAPNAQPQKVTVNVNCRILPGHSIAETQAEIASALANPAITIKTIGEPSPTSAAPPLTPAILDPIKAAAAKQWPGVPVVPTLSTGATDGRFTNAAGIPTYGVTGMFTDPDGNGVHGLNERLRVRSLYEGRDFLFALIQLYAMRE</sequence>
<feature type="transmembrane region" description="Helical" evidence="6">
    <location>
        <begin position="84"/>
        <end position="104"/>
    </location>
</feature>
<dbReference type="AlphaFoldDB" id="A0A975C0B5"/>
<protein>
    <submittedName>
        <fullName evidence="8">M20/M25/M40 family metallo-hydrolase</fullName>
    </submittedName>
</protein>
<keyword evidence="3" id="KW-0479">Metal-binding</keyword>
<evidence type="ECO:0000313" key="9">
    <source>
        <dbReference type="Proteomes" id="UP000663918"/>
    </source>
</evidence>
<organism evidence="8 9">
    <name type="scientific">Brevundimonas goettingensis</name>
    <dbReference type="NCBI Taxonomy" id="2774190"/>
    <lineage>
        <taxon>Bacteria</taxon>
        <taxon>Pseudomonadati</taxon>
        <taxon>Pseudomonadota</taxon>
        <taxon>Alphaproteobacteria</taxon>
        <taxon>Caulobacterales</taxon>
        <taxon>Caulobacteraceae</taxon>
        <taxon>Brevundimonas</taxon>
    </lineage>
</organism>
<evidence type="ECO:0000256" key="5">
    <source>
        <dbReference type="ARBA" id="ARBA00022833"/>
    </source>
</evidence>
<evidence type="ECO:0000256" key="1">
    <source>
        <dbReference type="ARBA" id="ARBA00006247"/>
    </source>
</evidence>
<dbReference type="Gene3D" id="1.10.150.900">
    <property type="match status" value="1"/>
</dbReference>
<evidence type="ECO:0000256" key="2">
    <source>
        <dbReference type="ARBA" id="ARBA00022670"/>
    </source>
</evidence>
<evidence type="ECO:0000256" key="4">
    <source>
        <dbReference type="ARBA" id="ARBA00022801"/>
    </source>
</evidence>
<dbReference type="Gene3D" id="3.30.70.360">
    <property type="match status" value="1"/>
</dbReference>
<dbReference type="Pfam" id="PF01546">
    <property type="entry name" value="Peptidase_M20"/>
    <property type="match status" value="1"/>
</dbReference>
<dbReference type="GO" id="GO:0008233">
    <property type="term" value="F:peptidase activity"/>
    <property type="evidence" value="ECO:0007669"/>
    <property type="project" value="UniProtKB-KW"/>
</dbReference>
<dbReference type="PROSITE" id="PS00758">
    <property type="entry name" value="ARGE_DAPE_CPG2_1"/>
    <property type="match status" value="1"/>
</dbReference>
<keyword evidence="6" id="KW-0472">Membrane</keyword>
<evidence type="ECO:0000256" key="6">
    <source>
        <dbReference type="SAM" id="Phobius"/>
    </source>
</evidence>
<dbReference type="InterPro" id="IPR001261">
    <property type="entry name" value="ArgE/DapE_CS"/>
</dbReference>
<dbReference type="InterPro" id="IPR047177">
    <property type="entry name" value="Pept_M20A"/>
</dbReference>
<evidence type="ECO:0000313" key="8">
    <source>
        <dbReference type="EMBL" id="QTC91378.1"/>
    </source>
</evidence>
<dbReference type="GO" id="GO:0006508">
    <property type="term" value="P:proteolysis"/>
    <property type="evidence" value="ECO:0007669"/>
    <property type="project" value="UniProtKB-KW"/>
</dbReference>
<feature type="domain" description="Peptidase M20 dimerisation" evidence="7">
    <location>
        <begin position="310"/>
        <end position="455"/>
    </location>
</feature>
<reference evidence="8" key="1">
    <citation type="submission" date="2020-09" db="EMBL/GenBank/DDBJ databases">
        <title>Brevundimonas sp. LVF2 isolated from a puddle in Goettingen, Germany.</title>
        <authorList>
            <person name="Friedrich I."/>
            <person name="Klassen A."/>
            <person name="Hannes N."/>
            <person name="Schneider D."/>
            <person name="Hertel R."/>
            <person name="Daniel R."/>
        </authorList>
    </citation>
    <scope>NUCLEOTIDE SEQUENCE</scope>
    <source>
        <strain evidence="8">LVF2</strain>
    </source>
</reference>
<dbReference type="SUPFAM" id="SSF53187">
    <property type="entry name" value="Zn-dependent exopeptidases"/>
    <property type="match status" value="1"/>
</dbReference>
<dbReference type="KEGG" id="bgoe:IFJ75_00085"/>
<dbReference type="InterPro" id="IPR002933">
    <property type="entry name" value="Peptidase_M20"/>
</dbReference>
<dbReference type="EMBL" id="CP062222">
    <property type="protein sequence ID" value="QTC91378.1"/>
    <property type="molecule type" value="Genomic_DNA"/>
</dbReference>
<dbReference type="InterPro" id="IPR011650">
    <property type="entry name" value="Peptidase_M20_dimer"/>
</dbReference>
<proteinExistence type="inferred from homology"/>
<gene>
    <name evidence="8" type="ORF">IFJ75_00085</name>
</gene>
<dbReference type="Proteomes" id="UP000663918">
    <property type="component" value="Chromosome"/>
</dbReference>
<dbReference type="NCBIfam" id="NF006596">
    <property type="entry name" value="PRK09133.1"/>
    <property type="match status" value="1"/>
</dbReference>
<dbReference type="PANTHER" id="PTHR45962">
    <property type="entry name" value="N-FATTY-ACYL-AMINO ACID SYNTHASE/HYDROLASE PM20D1"/>
    <property type="match status" value="1"/>
</dbReference>
<dbReference type="RefSeq" id="WP_207870553.1">
    <property type="nucleotide sequence ID" value="NZ_CP062222.1"/>
</dbReference>
<keyword evidence="2" id="KW-0645">Protease</keyword>
<dbReference type="Pfam" id="PF07687">
    <property type="entry name" value="M20_dimer"/>
    <property type="match status" value="1"/>
</dbReference>
<keyword evidence="6" id="KW-0812">Transmembrane</keyword>
<dbReference type="Gene3D" id="3.40.630.10">
    <property type="entry name" value="Zn peptidases"/>
    <property type="match status" value="1"/>
</dbReference>